<feature type="compositionally biased region" description="Pro residues" evidence="11">
    <location>
        <begin position="19"/>
        <end position="28"/>
    </location>
</feature>
<dbReference type="Gene3D" id="3.30.565.10">
    <property type="entry name" value="Histidine kinase-like ATPase, C-terminal domain"/>
    <property type="match status" value="1"/>
</dbReference>
<evidence type="ECO:0000256" key="3">
    <source>
        <dbReference type="ARBA" id="ARBA00022553"/>
    </source>
</evidence>
<dbReference type="CDD" id="cd17546">
    <property type="entry name" value="REC_hyHK_CKI1_RcsC-like"/>
    <property type="match status" value="1"/>
</dbReference>
<feature type="region of interest" description="Disordered" evidence="11">
    <location>
        <begin position="2538"/>
        <end position="2562"/>
    </location>
</feature>
<dbReference type="GO" id="GO:0000155">
    <property type="term" value="F:phosphorelay sensor kinase activity"/>
    <property type="evidence" value="ECO:0007669"/>
    <property type="project" value="InterPro"/>
</dbReference>
<comment type="caution">
    <text evidence="15">The sequence shown here is derived from an EMBL/GenBank/DDBJ whole genome shotgun (WGS) entry which is preliminary data.</text>
</comment>
<evidence type="ECO:0000256" key="1">
    <source>
        <dbReference type="ARBA" id="ARBA00000085"/>
    </source>
</evidence>
<dbReference type="FunFam" id="3.30.565.10:FF:000010">
    <property type="entry name" value="Sensor histidine kinase RcsC"/>
    <property type="match status" value="1"/>
</dbReference>
<comment type="catalytic activity">
    <reaction evidence="1">
        <text>ATP + protein L-histidine = ADP + protein N-phospho-L-histidine.</text>
        <dbReference type="EC" id="2.7.13.3"/>
    </reaction>
</comment>
<dbReference type="Gene3D" id="3.30.450.40">
    <property type="match status" value="1"/>
</dbReference>
<evidence type="ECO:0000256" key="10">
    <source>
        <dbReference type="SAM" id="Coils"/>
    </source>
</evidence>
<dbReference type="EC" id="2.7.13.3" evidence="2"/>
<feature type="domain" description="Histidine kinase" evidence="13">
    <location>
        <begin position="1946"/>
        <end position="2172"/>
    </location>
</feature>
<name>A0AAV5G761_9BASI</name>
<dbReference type="SMART" id="SM00065">
    <property type="entry name" value="GAF"/>
    <property type="match status" value="1"/>
</dbReference>
<dbReference type="PROSITE" id="PS50110">
    <property type="entry name" value="RESPONSE_REGULATORY"/>
    <property type="match status" value="2"/>
</dbReference>
<dbReference type="InterPro" id="IPR003594">
    <property type="entry name" value="HATPase_dom"/>
</dbReference>
<feature type="region of interest" description="Disordered" evidence="11">
    <location>
        <begin position="1595"/>
        <end position="1696"/>
    </location>
</feature>
<evidence type="ECO:0000259" key="12">
    <source>
        <dbReference type="PROSITE" id="PS50011"/>
    </source>
</evidence>
<dbReference type="InterPro" id="IPR027417">
    <property type="entry name" value="P-loop_NTPase"/>
</dbReference>
<evidence type="ECO:0000256" key="4">
    <source>
        <dbReference type="ARBA" id="ARBA00022679"/>
    </source>
</evidence>
<feature type="coiled-coil region" evidence="10">
    <location>
        <begin position="1866"/>
        <end position="1939"/>
    </location>
</feature>
<dbReference type="Pfam" id="PF00512">
    <property type="entry name" value="HisKA"/>
    <property type="match status" value="1"/>
</dbReference>
<feature type="domain" description="Response regulatory" evidence="14">
    <location>
        <begin position="2339"/>
        <end position="2463"/>
    </location>
</feature>
<dbReference type="SUPFAM" id="SSF55781">
    <property type="entry name" value="GAF domain-like"/>
    <property type="match status" value="1"/>
</dbReference>
<dbReference type="InterPro" id="IPR004358">
    <property type="entry name" value="Sig_transdc_His_kin-like_C"/>
</dbReference>
<feature type="compositionally biased region" description="Low complexity" evidence="11">
    <location>
        <begin position="2472"/>
        <end position="2489"/>
    </location>
</feature>
<feature type="compositionally biased region" description="Low complexity" evidence="11">
    <location>
        <begin position="70"/>
        <end position="105"/>
    </location>
</feature>
<feature type="region of interest" description="Disordered" evidence="11">
    <location>
        <begin position="1"/>
        <end position="123"/>
    </location>
</feature>
<evidence type="ECO:0000256" key="7">
    <source>
        <dbReference type="ARBA" id="ARBA00022840"/>
    </source>
</evidence>
<dbReference type="PANTHER" id="PTHR45339:SF5">
    <property type="entry name" value="HISTIDINE KINASE"/>
    <property type="match status" value="1"/>
</dbReference>
<dbReference type="SUPFAM" id="SSF55874">
    <property type="entry name" value="ATPase domain of HSP90 chaperone/DNA topoisomerase II/histidine kinase"/>
    <property type="match status" value="1"/>
</dbReference>
<evidence type="ECO:0000256" key="8">
    <source>
        <dbReference type="ARBA" id="ARBA00023012"/>
    </source>
</evidence>
<dbReference type="InterPro" id="IPR036097">
    <property type="entry name" value="HisK_dim/P_sf"/>
</dbReference>
<feature type="region of interest" description="Disordered" evidence="11">
    <location>
        <begin position="135"/>
        <end position="180"/>
    </location>
</feature>
<evidence type="ECO:0000256" key="2">
    <source>
        <dbReference type="ARBA" id="ARBA00012438"/>
    </source>
</evidence>
<keyword evidence="6" id="KW-0418">Kinase</keyword>
<feature type="region of interest" description="Disordered" evidence="11">
    <location>
        <begin position="467"/>
        <end position="507"/>
    </location>
</feature>
<feature type="domain" description="Response regulatory" evidence="14">
    <location>
        <begin position="2193"/>
        <end position="2310"/>
    </location>
</feature>
<keyword evidence="3 9" id="KW-0597">Phosphoprotein</keyword>
<feature type="compositionally biased region" description="Gly residues" evidence="11">
    <location>
        <begin position="147"/>
        <end position="159"/>
    </location>
</feature>
<evidence type="ECO:0000313" key="16">
    <source>
        <dbReference type="Proteomes" id="UP001342314"/>
    </source>
</evidence>
<dbReference type="InterPro" id="IPR003661">
    <property type="entry name" value="HisK_dim/P_dom"/>
</dbReference>
<feature type="compositionally biased region" description="Basic and acidic residues" evidence="11">
    <location>
        <begin position="1669"/>
        <end position="1681"/>
    </location>
</feature>
<feature type="compositionally biased region" description="Low complexity" evidence="11">
    <location>
        <begin position="1625"/>
        <end position="1638"/>
    </location>
</feature>
<dbReference type="Pfam" id="PF00072">
    <property type="entry name" value="Response_reg"/>
    <property type="match status" value="2"/>
</dbReference>
<dbReference type="InterPro" id="IPR000719">
    <property type="entry name" value="Prot_kinase_dom"/>
</dbReference>
<dbReference type="Gene3D" id="1.10.510.10">
    <property type="entry name" value="Transferase(Phosphotransferase) domain 1"/>
    <property type="match status" value="1"/>
</dbReference>
<feature type="region of interest" description="Disordered" evidence="11">
    <location>
        <begin position="2440"/>
        <end position="2512"/>
    </location>
</feature>
<dbReference type="SUPFAM" id="SSF56112">
    <property type="entry name" value="Protein kinase-like (PK-like)"/>
    <property type="match status" value="1"/>
</dbReference>
<feature type="domain" description="Protein kinase" evidence="12">
    <location>
        <begin position="172"/>
        <end position="466"/>
    </location>
</feature>
<dbReference type="Pfam" id="PF00069">
    <property type="entry name" value="Pkinase"/>
    <property type="match status" value="1"/>
</dbReference>
<dbReference type="InterPro" id="IPR029016">
    <property type="entry name" value="GAF-like_dom_sf"/>
</dbReference>
<feature type="compositionally biased region" description="Gly residues" evidence="11">
    <location>
        <begin position="2500"/>
        <end position="2510"/>
    </location>
</feature>
<feature type="modified residue" description="4-aspartylphosphate" evidence="9">
    <location>
        <position position="2388"/>
    </location>
</feature>
<dbReference type="SUPFAM" id="SSF52540">
    <property type="entry name" value="P-loop containing nucleoside triphosphate hydrolases"/>
    <property type="match status" value="1"/>
</dbReference>
<proteinExistence type="predicted"/>
<dbReference type="Pfam" id="PF02518">
    <property type="entry name" value="HATPase_c"/>
    <property type="match status" value="1"/>
</dbReference>
<dbReference type="CDD" id="cd00156">
    <property type="entry name" value="REC"/>
    <property type="match status" value="1"/>
</dbReference>
<keyword evidence="16" id="KW-1185">Reference proteome</keyword>
<dbReference type="PRINTS" id="PR00344">
    <property type="entry name" value="BCTRLSENSOR"/>
</dbReference>
<evidence type="ECO:0000313" key="15">
    <source>
        <dbReference type="EMBL" id="GJN88386.1"/>
    </source>
</evidence>
<dbReference type="SMART" id="SM00388">
    <property type="entry name" value="HisKA"/>
    <property type="match status" value="1"/>
</dbReference>
<evidence type="ECO:0000259" key="14">
    <source>
        <dbReference type="PROSITE" id="PS50110"/>
    </source>
</evidence>
<dbReference type="PANTHER" id="PTHR45339">
    <property type="entry name" value="HYBRID SIGNAL TRANSDUCTION HISTIDINE KINASE J"/>
    <property type="match status" value="1"/>
</dbReference>
<dbReference type="InterPro" id="IPR036890">
    <property type="entry name" value="HATPase_C_sf"/>
</dbReference>
<dbReference type="SMART" id="SM00220">
    <property type="entry name" value="S_TKc"/>
    <property type="match status" value="1"/>
</dbReference>
<dbReference type="InterPro" id="IPR003018">
    <property type="entry name" value="GAF"/>
</dbReference>
<gene>
    <name evidence="15" type="ORF">Rhopal_001352-T1</name>
</gene>
<accession>A0AAV5G761</accession>
<dbReference type="FunFam" id="1.10.287.130:FF:000002">
    <property type="entry name" value="Two-component osmosensing histidine kinase"/>
    <property type="match status" value="1"/>
</dbReference>
<dbReference type="InterPro" id="IPR011006">
    <property type="entry name" value="CheY-like_superfamily"/>
</dbReference>
<dbReference type="Pfam" id="PF13191">
    <property type="entry name" value="AAA_16"/>
    <property type="match status" value="1"/>
</dbReference>
<keyword evidence="8" id="KW-0902">Two-component regulatory system</keyword>
<dbReference type="CDD" id="cd00082">
    <property type="entry name" value="HisKA"/>
    <property type="match status" value="1"/>
</dbReference>
<dbReference type="Gene3D" id="3.40.50.300">
    <property type="entry name" value="P-loop containing nucleotide triphosphate hydrolases"/>
    <property type="match status" value="1"/>
</dbReference>
<feature type="compositionally biased region" description="Polar residues" evidence="11">
    <location>
        <begin position="40"/>
        <end position="49"/>
    </location>
</feature>
<dbReference type="PROSITE" id="PS50109">
    <property type="entry name" value="HIS_KIN"/>
    <property type="match status" value="1"/>
</dbReference>
<feature type="compositionally biased region" description="Low complexity" evidence="11">
    <location>
        <begin position="135"/>
        <end position="146"/>
    </location>
</feature>
<feature type="compositionally biased region" description="Polar residues" evidence="11">
    <location>
        <begin position="168"/>
        <end position="179"/>
    </location>
</feature>
<dbReference type="SUPFAM" id="SSF52172">
    <property type="entry name" value="CheY-like"/>
    <property type="match status" value="2"/>
</dbReference>
<organism evidence="15 16">
    <name type="scientific">Rhodotorula paludigena</name>
    <dbReference type="NCBI Taxonomy" id="86838"/>
    <lineage>
        <taxon>Eukaryota</taxon>
        <taxon>Fungi</taxon>
        <taxon>Dikarya</taxon>
        <taxon>Basidiomycota</taxon>
        <taxon>Pucciniomycotina</taxon>
        <taxon>Microbotryomycetes</taxon>
        <taxon>Sporidiobolales</taxon>
        <taxon>Sporidiobolaceae</taxon>
        <taxon>Rhodotorula</taxon>
    </lineage>
</organism>
<protein>
    <recommendedName>
        <fullName evidence="2">histidine kinase</fullName>
        <ecNumber evidence="2">2.7.13.3</ecNumber>
    </recommendedName>
</protein>
<evidence type="ECO:0000259" key="13">
    <source>
        <dbReference type="PROSITE" id="PS50109"/>
    </source>
</evidence>
<keyword evidence="7" id="KW-0067">ATP-binding</keyword>
<dbReference type="InterPro" id="IPR005467">
    <property type="entry name" value="His_kinase_dom"/>
</dbReference>
<dbReference type="Gene3D" id="3.40.50.2300">
    <property type="match status" value="2"/>
</dbReference>
<dbReference type="PROSITE" id="PS50011">
    <property type="entry name" value="PROTEIN_KINASE_DOM"/>
    <property type="match status" value="1"/>
</dbReference>
<dbReference type="InterPro" id="IPR001789">
    <property type="entry name" value="Sig_transdc_resp-reg_receiver"/>
</dbReference>
<dbReference type="Pfam" id="PF13185">
    <property type="entry name" value="GAF_2"/>
    <property type="match status" value="1"/>
</dbReference>
<keyword evidence="4" id="KW-0808">Transferase</keyword>
<dbReference type="SMART" id="SM00448">
    <property type="entry name" value="REC"/>
    <property type="match status" value="2"/>
</dbReference>
<dbReference type="InterPro" id="IPR041664">
    <property type="entry name" value="AAA_16"/>
</dbReference>
<evidence type="ECO:0000256" key="5">
    <source>
        <dbReference type="ARBA" id="ARBA00022741"/>
    </source>
</evidence>
<dbReference type="SMART" id="SM00387">
    <property type="entry name" value="HATPase_c"/>
    <property type="match status" value="1"/>
</dbReference>
<evidence type="ECO:0000256" key="9">
    <source>
        <dbReference type="PROSITE-ProRule" id="PRU00169"/>
    </source>
</evidence>
<dbReference type="Proteomes" id="UP001342314">
    <property type="component" value="Unassembled WGS sequence"/>
</dbReference>
<dbReference type="Gene3D" id="1.10.287.130">
    <property type="match status" value="1"/>
</dbReference>
<evidence type="ECO:0000256" key="6">
    <source>
        <dbReference type="ARBA" id="ARBA00022777"/>
    </source>
</evidence>
<keyword evidence="5" id="KW-0547">Nucleotide-binding</keyword>
<reference evidence="15 16" key="1">
    <citation type="submission" date="2021-12" db="EMBL/GenBank/DDBJ databases">
        <title>High titer production of polyol ester of fatty acids by Rhodotorula paludigena BS15 towards product separation-free biomass refinery.</title>
        <authorList>
            <person name="Mano J."/>
            <person name="Ono H."/>
            <person name="Tanaka T."/>
            <person name="Naito K."/>
            <person name="Sushida H."/>
            <person name="Ike M."/>
            <person name="Tokuyasu K."/>
            <person name="Kitaoka M."/>
        </authorList>
    </citation>
    <scope>NUCLEOTIDE SEQUENCE [LARGE SCALE GENOMIC DNA]</scope>
    <source>
        <strain evidence="15 16">BS15</strain>
    </source>
</reference>
<dbReference type="InterPro" id="IPR011009">
    <property type="entry name" value="Kinase-like_dom_sf"/>
</dbReference>
<feature type="modified residue" description="4-aspartylphosphate" evidence="9">
    <location>
        <position position="2247"/>
    </location>
</feature>
<dbReference type="EMBL" id="BQKY01000003">
    <property type="protein sequence ID" value="GJN88386.1"/>
    <property type="molecule type" value="Genomic_DNA"/>
</dbReference>
<dbReference type="GO" id="GO:0005524">
    <property type="term" value="F:ATP binding"/>
    <property type="evidence" value="ECO:0007669"/>
    <property type="project" value="UniProtKB-KW"/>
</dbReference>
<dbReference type="SUPFAM" id="SSF47384">
    <property type="entry name" value="Homodimeric domain of signal transducing histidine kinase"/>
    <property type="match status" value="1"/>
</dbReference>
<dbReference type="CDD" id="cd16922">
    <property type="entry name" value="HATPase_EvgS-ArcB-TorS-like"/>
    <property type="match status" value="1"/>
</dbReference>
<keyword evidence="10" id="KW-0175">Coiled coil</keyword>
<feature type="compositionally biased region" description="Low complexity" evidence="11">
    <location>
        <begin position="474"/>
        <end position="503"/>
    </location>
</feature>
<evidence type="ECO:0000256" key="11">
    <source>
        <dbReference type="SAM" id="MobiDB-lite"/>
    </source>
</evidence>
<sequence length="2562" mass="276550">MSPPAEKRRRLSASAAPPSSQPPPLPPHAHPHHPHAHGPITTTTNTLAHSRQPLHPPPRTLSYAGGPPVGAGRRSSLAARGRDGLSPLSSAGSSGTAGGSTSAGPGPHGENHRALASPGASSGGITFTQPFAAFAAQSSSETSSHGPGHGASGGDGAGGRDSRKRPRLTSQHSADTALSSGGLGDELRIDGYRDVQIVSNHYDDIVACRAISTARGDQRVALKLSLSARASAAAQFKAEAALLAKLRDAGVSNITKAMMVVANEDLHIWSETYHLRDRPPAPYWYGTSALLHAIDNAIKLVRLVASIHKVGIVHGSIRPTTISNSVFGEVHLHDFSCAFALVGAATEGESAPIRERGMNEESLPYLAPECSGRMGKTADYRSDYYSIGASLFEIFTGQVPFADALDPLEIVHAHIAKRPPLMSTVDASVPHPLSLIVAKLLDKSPDSRYQTSQGLVVDLERVRELISATPPPSTSAQRASSSSGGTGSSASAGPPSPASTTTTHLGNLGAEFVPGSIDEAAYFRLPPASKLFGRDDDMLALKESFEHVKNANQPAVVVVKGGSGIGKTTLIETLRTPAGQSRGHFTSVKFDQIKSPVPFFAITQALSGLFRQLLSEPEAQLAVWRRRLSRALGKEGRVLADMLPSLEQVFEPGWLDEQPPVPQLAPQESTERFQQLVQRVLKAFARSGKPLVVVFDDLQWSTTADLAFIRSLALLTDEREDDPTASQSVAPMLLLCVWRDNEVGPDHIVETDLVAKLPHIYLTLSLEPLTVSSVSAFIREALRNPTSTGSADALNAGERIDADVKRLSQLVLEKTGGSPLFVAQLLKAFNAEGLFTFDFERGQWLYDLDIIASKTVSTNVVELLLAQMVKYTARTQEALKVAACLGNEELDAVTLAKAAGRSLEEISRDVQDAVQEGLLIPFGRITIDPEQRAEEEQQLLAGPDGAAVAARRASFPSVRNEHVMRPRLESRKASIVQKPPVPARYAFFHDRSQQAAYALIPVSDRRNLHYTIGQRLVAQSRENELHDSIFQLVQQLNYGIDIVTTTEDRDRLAHYNLLAGQKANQSTAFEAARSYLQIAWDLLGPGGKVAQHELWCKVVELLIEVEYSLTDYAAAQEFVRVYLEHAKDQVAKLRVYSRSIRCAAAVGDSVRAIEIGRSALAMVGLVFPSTTEAADALVEDTRERLALSLDAIKSLEDAPRMTDPIAAGAQAILAALVPPVYFVRIDLLGALSSLSLDLSVRHGSSDAGAFVFTLHAVLVRAKYNEAEESLAYGKAAIAFFEKNGGSPLACPTYKVYSSHVAVWAMPVRDVLPTFHRAVSFGIEYRDAEYVGFGCGELCSYSLLAGLPISEIGSNVERYAVLVRKFRNELSSTYIGVIQQATYCLLGRSQEPCELDGEAFSLDDYHTCSEKGYSLTILQFHMFRLMISVFFNDRERAKDSMRLGRENLGGGQGLVYPVFFQLFEAVVLYDSFELLAPSEHDILAKTHKLVNELAASQPANFRPLRLWLDAERQRVSGPCIDALPAYDAAIAAAASSQAIHLAACLNERAAACISAPKLAAGYLIEAHAHWLAWGCLPKAHRMEVEHPHLFPSRSSISMQRAAPTPTPPLAATIPGASDYMQAPPLSADSGDQTSSSSAGKPEEARSLHGWTNESAHQHARRPPSAGSHESLTHSHSEQRDVDMVSQSRSVDHSDIHQRSHLATELDLRTVVSASSVISSELSIDGVVSKLLNLALRTAGAEMCMLVLDKGGTLCAEAIARSDNSEVQHLRRTDSIDTQPERYPCSVVNYVARSKTVITSLEAFGQALPDPYLKHRNPKSILCIALVSQQRTIGVLWMENSQTSNAFTPDRLEILSLISGQAASTIEKARLVQDLKKSNEDLKRSQSALEASNRNLEGRIAERTLELRHNNTLLQAEVAEKERAQAEMRSAKEIAESATAMKSQFLANMSHEIRTPFNAVVALSSLLLDTQLTPVQTDYVETIKNSSQELLVVINDILDYSKIELDHLELSAERTEIRAVLESSMDMVAERAATKNVELALVIEEGDIFVEGDVARLRQIVVNLLSNAVKFTSNGEITVTASSTPYEADEKGRRRRKCKISVKDTGIGIAKENFNRLFRVFSQAEGAETSRNFGGTGLGLAISKKLALLMDGDLVVDSELGRGSTFTVEWIAIALDPPAKDPYAPAANRDLAGRRVLVVDANETSRTVVVQLLKSFGLVAEGPADVNSAYGIAIKAAEQRKPYDLIIVDAFLPSFGAQILLRRLRQKGLDSPAIALTRMGSPIYEEMRQLDCKFLIKPIKRNRLHHTIRLVFPAGESPRVASPAPASPVFPGNLATRNPLAILVAEDNPINVKVITHLLKRMGYTCDVAEDGLYAVEKAQKKRYDLILMDLNMPRMDGLTATRKIHELMPDADQSGYVSKPILVPELVNALNAAGTRRAAQYGPIPVPPVPSSGSGLPFELELPTSRLGRANRKNSSVSSRSTSSTGKRSGPPSPSPEPGANGSGANGGAAGGAELKVPQTAMAASAGPPILGAAIAAAVRARVGRSTSSEEPSVSPSPDIEQS</sequence>